<keyword evidence="3" id="KW-0949">S-adenosyl-L-methionine</keyword>
<evidence type="ECO:0000313" key="4">
    <source>
        <dbReference type="EMBL" id="RDD67385.1"/>
    </source>
</evidence>
<dbReference type="PANTHER" id="PTHR43464">
    <property type="entry name" value="METHYLTRANSFERASE"/>
    <property type="match status" value="1"/>
</dbReference>
<dbReference type="GO" id="GO:0032259">
    <property type="term" value="P:methylation"/>
    <property type="evidence" value="ECO:0007669"/>
    <property type="project" value="UniProtKB-KW"/>
</dbReference>
<accession>A0A369TSG2</accession>
<name>A0A369TSG2_9RHOB</name>
<dbReference type="PANTHER" id="PTHR43464:SF19">
    <property type="entry name" value="UBIQUINONE BIOSYNTHESIS O-METHYLTRANSFERASE, MITOCHONDRIAL"/>
    <property type="match status" value="1"/>
</dbReference>
<dbReference type="GO" id="GO:0010420">
    <property type="term" value="F:polyprenyldihydroxybenzoate methyltransferase activity"/>
    <property type="evidence" value="ECO:0007669"/>
    <property type="project" value="TreeGrafter"/>
</dbReference>
<proteinExistence type="predicted"/>
<sequence>MQDKFLDKAYGVTDPEDLRRLYDDWSQSYDAEISENGYATPGRAAKALRKFVSDPGLPVLDYGCGTGLSGAALKHEGFEVLDGADISTEMLDQARGKGLYRELLAVDPADPVPFDKGAYAAIAAVGVIGPGAGPIDLLDRLMEQLDSGGFLVFSLNDHALKDRRHKGRMNEHIDTGSAMLLHAKHGPHLPGIGLKSSVYVLEKR</sequence>
<evidence type="ECO:0000256" key="3">
    <source>
        <dbReference type="ARBA" id="ARBA00022691"/>
    </source>
</evidence>
<evidence type="ECO:0000256" key="1">
    <source>
        <dbReference type="ARBA" id="ARBA00022603"/>
    </source>
</evidence>
<dbReference type="OrthoDB" id="9807911at2"/>
<dbReference type="Pfam" id="PF13489">
    <property type="entry name" value="Methyltransf_23"/>
    <property type="match status" value="1"/>
</dbReference>
<gene>
    <name evidence="4" type="ORF">DU478_06610</name>
</gene>
<dbReference type="RefSeq" id="WP_114510134.1">
    <property type="nucleotide sequence ID" value="NZ_QPMK01000003.1"/>
</dbReference>
<keyword evidence="2 4" id="KW-0808">Transferase</keyword>
<evidence type="ECO:0000313" key="5">
    <source>
        <dbReference type="Proteomes" id="UP000253977"/>
    </source>
</evidence>
<dbReference type="EMBL" id="QPMK01000003">
    <property type="protein sequence ID" value="RDD67385.1"/>
    <property type="molecule type" value="Genomic_DNA"/>
</dbReference>
<dbReference type="AlphaFoldDB" id="A0A369TSG2"/>
<keyword evidence="1 4" id="KW-0489">Methyltransferase</keyword>
<dbReference type="Proteomes" id="UP000253977">
    <property type="component" value="Unassembled WGS sequence"/>
</dbReference>
<dbReference type="Gene3D" id="3.40.50.150">
    <property type="entry name" value="Vaccinia Virus protein VP39"/>
    <property type="match status" value="1"/>
</dbReference>
<keyword evidence="5" id="KW-1185">Reference proteome</keyword>
<comment type="caution">
    <text evidence="4">The sequence shown here is derived from an EMBL/GenBank/DDBJ whole genome shotgun (WGS) entry which is preliminary data.</text>
</comment>
<dbReference type="CDD" id="cd02440">
    <property type="entry name" value="AdoMet_MTases"/>
    <property type="match status" value="1"/>
</dbReference>
<evidence type="ECO:0000256" key="2">
    <source>
        <dbReference type="ARBA" id="ARBA00022679"/>
    </source>
</evidence>
<organism evidence="4 5">
    <name type="scientific">Thalassococcus profundi</name>
    <dbReference type="NCBI Taxonomy" id="2282382"/>
    <lineage>
        <taxon>Bacteria</taxon>
        <taxon>Pseudomonadati</taxon>
        <taxon>Pseudomonadota</taxon>
        <taxon>Alphaproteobacteria</taxon>
        <taxon>Rhodobacterales</taxon>
        <taxon>Roseobacteraceae</taxon>
        <taxon>Thalassococcus</taxon>
    </lineage>
</organism>
<protein>
    <submittedName>
        <fullName evidence="4">Methyltransferase domain-containing protein</fullName>
    </submittedName>
</protein>
<dbReference type="InterPro" id="IPR029063">
    <property type="entry name" value="SAM-dependent_MTases_sf"/>
</dbReference>
<dbReference type="SUPFAM" id="SSF53335">
    <property type="entry name" value="S-adenosyl-L-methionine-dependent methyltransferases"/>
    <property type="match status" value="1"/>
</dbReference>
<reference evidence="4 5" key="1">
    <citation type="submission" date="2018-07" db="EMBL/GenBank/DDBJ databases">
        <title>Thalassococcus profundi sp. nov., a marine bacterium isolated from deep seawater of Okinawa Trough.</title>
        <authorList>
            <person name="Yu M."/>
        </authorList>
    </citation>
    <scope>NUCLEOTIDE SEQUENCE [LARGE SCALE GENOMIC DNA]</scope>
    <source>
        <strain evidence="4 5">WRAS1</strain>
    </source>
</reference>